<organism evidence="1 2">
    <name type="scientific">Diphasiastrum complanatum</name>
    <name type="common">Issler's clubmoss</name>
    <name type="synonym">Lycopodium complanatum</name>
    <dbReference type="NCBI Taxonomy" id="34168"/>
    <lineage>
        <taxon>Eukaryota</taxon>
        <taxon>Viridiplantae</taxon>
        <taxon>Streptophyta</taxon>
        <taxon>Embryophyta</taxon>
        <taxon>Tracheophyta</taxon>
        <taxon>Lycopodiopsida</taxon>
        <taxon>Lycopodiales</taxon>
        <taxon>Lycopodiaceae</taxon>
        <taxon>Lycopodioideae</taxon>
        <taxon>Diphasiastrum</taxon>
    </lineage>
</organism>
<sequence length="216" mass="24058">MTGGKETISRDMSSLDKCKFSLSMRKKSLDGFGISNMFSKMLIIPILLCIQFTRHGFAARSGHEGNLGIFSKEFKSSLLLESQPRDQNVSTLANRNEKLKYRRLLDTNRIADMCTMSDISVFQGHSSPLPNGIPTYTVQIINLCVIGCPLSNIHVACGWFASAKLVNPQIFRRIKYNDCLVNDGKPIKGGDSISFQYANSFEYPMRVATAETCGRP</sequence>
<evidence type="ECO:0000313" key="1">
    <source>
        <dbReference type="EMBL" id="KAJ7548237.1"/>
    </source>
</evidence>
<evidence type="ECO:0000313" key="2">
    <source>
        <dbReference type="Proteomes" id="UP001162992"/>
    </source>
</evidence>
<dbReference type="EMBL" id="CM055098">
    <property type="protein sequence ID" value="KAJ7548237.1"/>
    <property type="molecule type" value="Genomic_DNA"/>
</dbReference>
<gene>
    <name evidence="1" type="ORF">O6H91_07G003800</name>
</gene>
<reference evidence="2" key="1">
    <citation type="journal article" date="2024" name="Proc. Natl. Acad. Sci. U.S.A.">
        <title>Extraordinary preservation of gene collinearity over three hundred million years revealed in homosporous lycophytes.</title>
        <authorList>
            <person name="Li C."/>
            <person name="Wickell D."/>
            <person name="Kuo L.Y."/>
            <person name="Chen X."/>
            <person name="Nie B."/>
            <person name="Liao X."/>
            <person name="Peng D."/>
            <person name="Ji J."/>
            <person name="Jenkins J."/>
            <person name="Williams M."/>
            <person name="Shu S."/>
            <person name="Plott C."/>
            <person name="Barry K."/>
            <person name="Rajasekar S."/>
            <person name="Grimwood J."/>
            <person name="Han X."/>
            <person name="Sun S."/>
            <person name="Hou Z."/>
            <person name="He W."/>
            <person name="Dai G."/>
            <person name="Sun C."/>
            <person name="Schmutz J."/>
            <person name="Leebens-Mack J.H."/>
            <person name="Li F.W."/>
            <person name="Wang L."/>
        </authorList>
    </citation>
    <scope>NUCLEOTIDE SEQUENCE [LARGE SCALE GENOMIC DNA]</scope>
    <source>
        <strain evidence="2">cv. PW_Plant_1</strain>
    </source>
</reference>
<comment type="caution">
    <text evidence="1">The sequence shown here is derived from an EMBL/GenBank/DDBJ whole genome shotgun (WGS) entry which is preliminary data.</text>
</comment>
<name>A0ACC2D2N1_DIPCM</name>
<keyword evidence="2" id="KW-1185">Reference proteome</keyword>
<dbReference type="Proteomes" id="UP001162992">
    <property type="component" value="Chromosome 7"/>
</dbReference>
<proteinExistence type="predicted"/>
<protein>
    <submittedName>
        <fullName evidence="1">Uncharacterized protein</fullName>
    </submittedName>
</protein>
<accession>A0ACC2D2N1</accession>